<keyword evidence="1" id="KW-0285">Flavoprotein</keyword>
<dbReference type="EC" id="1.8.1.9" evidence="4"/>
<dbReference type="PANTHER" id="PTHR48105">
    <property type="entry name" value="THIOREDOXIN REDUCTASE 1-RELATED-RELATED"/>
    <property type="match status" value="1"/>
</dbReference>
<reference evidence="4 5" key="2">
    <citation type="journal article" date="2012" name="Environ. Microbiol.">
        <title>Characterization of the first alginolytic operons in a marine bacterium: from their emergence in marine Flavobacteriia to their independent transfers to marine Proteobacteria and human gut Bacteroides.</title>
        <authorList>
            <person name="Thomas F."/>
            <person name="Barbeyron T."/>
            <person name="Tonon T."/>
            <person name="Genicot S."/>
            <person name="Czjzek M."/>
            <person name="Michel G."/>
        </authorList>
    </citation>
    <scope>NUCLEOTIDE SEQUENCE [LARGE SCALE GENOMIC DNA]</scope>
    <source>
        <strain evidence="5">DSM 12802 / CCUG 47099 / CIP 106680 / NCIMB 13871 / Dsij</strain>
    </source>
</reference>
<dbReference type="HOGENOM" id="CLU_031864_5_0_10"/>
<dbReference type="AlphaFoldDB" id="G0L332"/>
<dbReference type="OrthoDB" id="9806179at2"/>
<name>G0L332_ZOBGA</name>
<dbReference type="InterPro" id="IPR036188">
    <property type="entry name" value="FAD/NAD-bd_sf"/>
</dbReference>
<dbReference type="RefSeq" id="WP_013995544.1">
    <property type="nucleotide sequence ID" value="NC_015844.1"/>
</dbReference>
<organism evidence="4 5">
    <name type="scientific">Zobellia galactanivorans (strain DSM 12802 / CCUG 47099 / CIP 106680 / NCIMB 13871 / Dsij)</name>
    <dbReference type="NCBI Taxonomy" id="63186"/>
    <lineage>
        <taxon>Bacteria</taxon>
        <taxon>Pseudomonadati</taxon>
        <taxon>Bacteroidota</taxon>
        <taxon>Flavobacteriia</taxon>
        <taxon>Flavobacteriales</taxon>
        <taxon>Flavobacteriaceae</taxon>
        <taxon>Zobellia</taxon>
    </lineage>
</organism>
<dbReference type="KEGG" id="zga:ZOBELLIA_4221"/>
<gene>
    <name evidence="4" type="primary">trxB4</name>
    <name evidence="4" type="ordered locus">zobellia_4221</name>
</gene>
<dbReference type="InterPro" id="IPR023753">
    <property type="entry name" value="FAD/NAD-binding_dom"/>
</dbReference>
<dbReference type="Pfam" id="PF07992">
    <property type="entry name" value="Pyr_redox_2"/>
    <property type="match status" value="1"/>
</dbReference>
<protein>
    <submittedName>
        <fullName evidence="4">Thioredoxin reductase</fullName>
        <ecNumber evidence="4">1.8.1.9</ecNumber>
    </submittedName>
</protein>
<dbReference type="EMBL" id="FP476056">
    <property type="protein sequence ID" value="CAZ98356.1"/>
    <property type="molecule type" value="Genomic_DNA"/>
</dbReference>
<dbReference type="STRING" id="63186.ZOBELLIA_4221"/>
<evidence type="ECO:0000313" key="4">
    <source>
        <dbReference type="EMBL" id="CAZ98356.1"/>
    </source>
</evidence>
<dbReference type="InterPro" id="IPR050097">
    <property type="entry name" value="Ferredoxin-NADP_redctase_2"/>
</dbReference>
<dbReference type="Gene3D" id="3.50.50.60">
    <property type="entry name" value="FAD/NAD(P)-binding domain"/>
    <property type="match status" value="2"/>
</dbReference>
<feature type="domain" description="FAD/NAD(P)-binding" evidence="3">
    <location>
        <begin position="8"/>
        <end position="286"/>
    </location>
</feature>
<dbReference type="GO" id="GO:0004791">
    <property type="term" value="F:thioredoxin-disulfide reductase (NADPH) activity"/>
    <property type="evidence" value="ECO:0007669"/>
    <property type="project" value="UniProtKB-EC"/>
</dbReference>
<dbReference type="Proteomes" id="UP000008898">
    <property type="component" value="Chromosome"/>
</dbReference>
<evidence type="ECO:0000259" key="3">
    <source>
        <dbReference type="Pfam" id="PF07992"/>
    </source>
</evidence>
<keyword evidence="5" id="KW-1185">Reference proteome</keyword>
<evidence type="ECO:0000313" key="5">
    <source>
        <dbReference type="Proteomes" id="UP000008898"/>
    </source>
</evidence>
<dbReference type="PRINTS" id="PR00469">
    <property type="entry name" value="PNDRDTASEII"/>
</dbReference>
<proteinExistence type="predicted"/>
<evidence type="ECO:0000256" key="1">
    <source>
        <dbReference type="ARBA" id="ARBA00022630"/>
    </source>
</evidence>
<sequence length="302" mass="32867">MNSTAHFEIIVVGGSYAGLSAAMALGRSLRSVLLIDSGLPCNRYTPHAHNFITHDGVKPSNISEQAKSQVLNYPSVTFIDDVAIQGVKSDPGFRIFTKKGKEFTAKKLIFATGIKDTMPDIYNFSSCWGISVVHCPYCHGYEIRHKKTAIISNGEQAMHLASLVLNLTKDLVILTSGKANFNTDQILKLTKNNITLIEKEVAGIEHENGYIKNVVFKDNSKEDFHAAYASLPFTQSSDIPDLLGCQLNEQGLIKVDGMQKTTVDGVFACGDNSLRARSIANAVSTGNMAGAMANMELAQEEF</sequence>
<dbReference type="PRINTS" id="PR00368">
    <property type="entry name" value="FADPNR"/>
</dbReference>
<evidence type="ECO:0000256" key="2">
    <source>
        <dbReference type="ARBA" id="ARBA00023002"/>
    </source>
</evidence>
<accession>G0L332</accession>
<reference evidence="5" key="1">
    <citation type="submission" date="2009-07" db="EMBL/GenBank/DDBJ databases">
        <title>Complete genome sequence of Zobellia galactanivorans Dsij.</title>
        <authorList>
            <consortium name="Genoscope - CEA"/>
        </authorList>
    </citation>
    <scope>NUCLEOTIDE SEQUENCE [LARGE SCALE GENOMIC DNA]</scope>
    <source>
        <strain evidence="5">DSM 12802 / CCUG 47099 / CIP 106680 / NCIMB 13871 / Dsij</strain>
    </source>
</reference>
<dbReference type="PATRIC" id="fig|63186.3.peg.4133"/>
<keyword evidence="2 4" id="KW-0560">Oxidoreductase</keyword>
<dbReference type="SUPFAM" id="SSF51905">
    <property type="entry name" value="FAD/NAD(P)-binding domain"/>
    <property type="match status" value="2"/>
</dbReference>